<feature type="domain" description="Arabinofuranosyltransferase AftA N-terminal" evidence="16">
    <location>
        <begin position="91"/>
        <end position="459"/>
    </location>
</feature>
<keyword evidence="6" id="KW-1003">Cell membrane</keyword>
<evidence type="ECO:0000256" key="5">
    <source>
        <dbReference type="ARBA" id="ARBA00020482"/>
    </source>
</evidence>
<dbReference type="GO" id="GO:0016757">
    <property type="term" value="F:glycosyltransferase activity"/>
    <property type="evidence" value="ECO:0007669"/>
    <property type="project" value="InterPro"/>
</dbReference>
<sequence length="645" mass="69850">MAGVSVPESASQAESTARSQPATTALDEPPGETRTAKPSRWRTALTGPSVIAILTWVVATPLLLLVERSNDSDPFSVRGAFVPFAAGGALFAVVTAAACLKRAGERIAAVGAGLFAAWVAFALQVALNGTPFGFSGLVGDMGRMAAAANRYSVNPKPSDAFIETITSEYPPLYPWLVGRASNLLDIPAWQLLSAAEVLVTSFAVLAAFLMWRRLVPTAAALAVSGVGLLVFGDPRKAFSVITLFVFVPWLIAAFTNPARGKLHWLPAGLLGGLIMLTYNGWFPFGVLGILAILVSAWRRSDNRKAYALHVVGVGVVALIVATPYLAPYALAVLTQGGQGLGDLYMSYEIPENGFPFLQPTLLGALELTGLAGLIWYRTRTSWAWPMLYLVLGSSLFWVLMGIRFVLTQHTTLIHYIPRLTGITLAAAGVLTLAQAAPALLRRVNLTAPPRVGVAATAVAVLWAGVTYWDEWRPLPTLGTSESAADRADYSTMAHLEPLPDCSYPQFAPQAGRQGCLPAEEIKDRVQRVRGTEDRPVTLSTDERLFAFLPWRGYMGTDRTSASSLSYWDDRHEEIVRLSNTKDPQELARASGNTKFGPIDVFVLHRRDDQTWIALDRAFTPAQFASPEWVVSDDLSRPYVVVTRKP</sequence>
<dbReference type="OrthoDB" id="3817499at2"/>
<dbReference type="STRING" id="1271860.SAMN05216174_104134"/>
<evidence type="ECO:0000256" key="3">
    <source>
        <dbReference type="ARBA" id="ARBA00009655"/>
    </source>
</evidence>
<keyword evidence="18" id="KW-1185">Reference proteome</keyword>
<evidence type="ECO:0000259" key="16">
    <source>
        <dbReference type="Pfam" id="PF12250"/>
    </source>
</evidence>
<dbReference type="InterPro" id="IPR020963">
    <property type="entry name" value="ArabinofuranosylTrfase_AftA_N"/>
</dbReference>
<evidence type="ECO:0000256" key="14">
    <source>
        <dbReference type="SAM" id="Phobius"/>
    </source>
</evidence>
<keyword evidence="8 14" id="KW-0812">Transmembrane</keyword>
<accession>A0A1G6P5Q3</accession>
<dbReference type="Proteomes" id="UP000199501">
    <property type="component" value="Unassembled WGS sequence"/>
</dbReference>
<gene>
    <name evidence="17" type="ORF">SAMN05216174_104134</name>
</gene>
<comment type="similarity">
    <text evidence="3">Belongs to the glycosyltransferase 85 family.</text>
</comment>
<dbReference type="AlphaFoldDB" id="A0A1G6P5Q3"/>
<dbReference type="InterPro" id="IPR020959">
    <property type="entry name" value="ArabinofuranosylTrfase_AftA_C"/>
</dbReference>
<feature type="transmembrane region" description="Helical" evidence="14">
    <location>
        <begin position="418"/>
        <end position="439"/>
    </location>
</feature>
<feature type="transmembrane region" description="Helical" evidence="14">
    <location>
        <begin position="44"/>
        <end position="66"/>
    </location>
</feature>
<evidence type="ECO:0000256" key="1">
    <source>
        <dbReference type="ARBA" id="ARBA00004651"/>
    </source>
</evidence>
<keyword evidence="7 17" id="KW-0808">Transferase</keyword>
<comment type="catalytic activity">
    <reaction evidence="12">
        <text>Adds an alpha-D-arabinofuranosyl group from trans,octacis-decaprenylphospho-beta-D-arabinofuranose at the 5-O-position of the eighth, tenth and twelfth galactofuranose unit of the galactofuranan chain of [beta-D-galactofuranosyl-(1-&gt;5)-beta-D-galactofuranosyl-(1-&gt;6)]14-beta-D-galactofuranosyl-(1-&gt;5)-beta-D-galactofuranosyl-(1-&gt;4)-alpha-L-rhamnopyranosyl-(1-&gt;3)-N-acetyl-alpha-D-glucosaminyl-diphospho-trans,octacis-decaprenol.</text>
        <dbReference type="EC" id="2.4.2.46"/>
    </reaction>
</comment>
<feature type="domain" description="Arabinofuranosyltransferase AftA C-terminal" evidence="15">
    <location>
        <begin position="519"/>
        <end position="608"/>
    </location>
</feature>
<keyword evidence="9 14" id="KW-1133">Transmembrane helix</keyword>
<evidence type="ECO:0000256" key="7">
    <source>
        <dbReference type="ARBA" id="ARBA00022679"/>
    </source>
</evidence>
<evidence type="ECO:0000259" key="15">
    <source>
        <dbReference type="Pfam" id="PF12249"/>
    </source>
</evidence>
<evidence type="ECO:0000256" key="10">
    <source>
        <dbReference type="ARBA" id="ARBA00023136"/>
    </source>
</evidence>
<feature type="transmembrane region" description="Helical" evidence="14">
    <location>
        <begin position="237"/>
        <end position="255"/>
    </location>
</feature>
<keyword evidence="10 14" id="KW-0472">Membrane</keyword>
<evidence type="ECO:0000256" key="13">
    <source>
        <dbReference type="SAM" id="MobiDB-lite"/>
    </source>
</evidence>
<feature type="compositionally biased region" description="Polar residues" evidence="13">
    <location>
        <begin position="8"/>
        <end position="23"/>
    </location>
</feature>
<feature type="transmembrane region" description="Helical" evidence="14">
    <location>
        <begin position="451"/>
        <end position="468"/>
    </location>
</feature>
<evidence type="ECO:0000256" key="2">
    <source>
        <dbReference type="ARBA" id="ARBA00004776"/>
    </source>
</evidence>
<protein>
    <recommendedName>
        <fullName evidence="5">Galactan 5-O-arabinofuranosyltransferase</fullName>
        <ecNumber evidence="4">2.4.2.46</ecNumber>
    </recommendedName>
    <alternativeName>
        <fullName evidence="11">Arabinofuranosyltransferase AftA</fullName>
    </alternativeName>
</protein>
<name>A0A1G6P5Q3_9PSEU</name>
<dbReference type="UniPathway" id="UPA00963"/>
<reference evidence="18" key="1">
    <citation type="submission" date="2016-10" db="EMBL/GenBank/DDBJ databases">
        <authorList>
            <person name="Varghese N."/>
            <person name="Submissions S."/>
        </authorList>
    </citation>
    <scope>NUCLEOTIDE SEQUENCE [LARGE SCALE GENOMIC DNA]</scope>
    <source>
        <strain evidence="18">IBRC-M 10403</strain>
    </source>
</reference>
<evidence type="ECO:0000256" key="6">
    <source>
        <dbReference type="ARBA" id="ARBA00022475"/>
    </source>
</evidence>
<feature type="region of interest" description="Disordered" evidence="13">
    <location>
        <begin position="1"/>
        <end position="40"/>
    </location>
</feature>
<comment type="pathway">
    <text evidence="2">Cell wall biogenesis; cell wall polysaccharide biosynthesis.</text>
</comment>
<comment type="subcellular location">
    <subcellularLocation>
        <location evidence="1">Cell membrane</location>
        <topology evidence="1">Multi-pass membrane protein</topology>
    </subcellularLocation>
</comment>
<evidence type="ECO:0000256" key="12">
    <source>
        <dbReference type="ARBA" id="ARBA00034030"/>
    </source>
</evidence>
<evidence type="ECO:0000256" key="8">
    <source>
        <dbReference type="ARBA" id="ARBA00022692"/>
    </source>
</evidence>
<dbReference type="GO" id="GO:0005886">
    <property type="term" value="C:plasma membrane"/>
    <property type="evidence" value="ECO:0007669"/>
    <property type="project" value="UniProtKB-SubCell"/>
</dbReference>
<evidence type="ECO:0000256" key="4">
    <source>
        <dbReference type="ARBA" id="ARBA00012037"/>
    </source>
</evidence>
<dbReference type="GO" id="GO:0045227">
    <property type="term" value="P:capsule polysaccharide biosynthetic process"/>
    <property type="evidence" value="ECO:0007669"/>
    <property type="project" value="UniProtKB-UniPathway"/>
</dbReference>
<evidence type="ECO:0000256" key="11">
    <source>
        <dbReference type="ARBA" id="ARBA00033184"/>
    </source>
</evidence>
<feature type="transmembrane region" description="Helical" evidence="14">
    <location>
        <begin position="214"/>
        <end position="231"/>
    </location>
</feature>
<feature type="transmembrane region" description="Helical" evidence="14">
    <location>
        <begin position="267"/>
        <end position="294"/>
    </location>
</feature>
<dbReference type="GO" id="GO:0044038">
    <property type="term" value="P:cell wall macromolecule biosynthetic process"/>
    <property type="evidence" value="ECO:0007669"/>
    <property type="project" value="InterPro"/>
</dbReference>
<feature type="transmembrane region" description="Helical" evidence="14">
    <location>
        <begin position="306"/>
        <end position="333"/>
    </location>
</feature>
<dbReference type="EC" id="2.4.2.46" evidence="4"/>
<organism evidence="17 18">
    <name type="scientific">Actinokineospora iranica</name>
    <dbReference type="NCBI Taxonomy" id="1271860"/>
    <lineage>
        <taxon>Bacteria</taxon>
        <taxon>Bacillati</taxon>
        <taxon>Actinomycetota</taxon>
        <taxon>Actinomycetes</taxon>
        <taxon>Pseudonocardiales</taxon>
        <taxon>Pseudonocardiaceae</taxon>
        <taxon>Actinokineospora</taxon>
    </lineage>
</organism>
<proteinExistence type="inferred from homology"/>
<feature type="transmembrane region" description="Helical" evidence="14">
    <location>
        <begin position="107"/>
        <end position="127"/>
    </location>
</feature>
<evidence type="ECO:0000313" key="17">
    <source>
        <dbReference type="EMBL" id="SDC75532.1"/>
    </source>
</evidence>
<evidence type="ECO:0000256" key="9">
    <source>
        <dbReference type="ARBA" id="ARBA00022989"/>
    </source>
</evidence>
<feature type="transmembrane region" description="Helical" evidence="14">
    <location>
        <begin position="382"/>
        <end position="406"/>
    </location>
</feature>
<dbReference type="Pfam" id="PF12249">
    <property type="entry name" value="AftA_C"/>
    <property type="match status" value="1"/>
</dbReference>
<dbReference type="Pfam" id="PF12250">
    <property type="entry name" value="AftA_N"/>
    <property type="match status" value="1"/>
</dbReference>
<feature type="transmembrane region" description="Helical" evidence="14">
    <location>
        <begin position="354"/>
        <end position="376"/>
    </location>
</feature>
<dbReference type="EMBL" id="FMZZ01000004">
    <property type="protein sequence ID" value="SDC75532.1"/>
    <property type="molecule type" value="Genomic_DNA"/>
</dbReference>
<evidence type="ECO:0000313" key="18">
    <source>
        <dbReference type="Proteomes" id="UP000199501"/>
    </source>
</evidence>
<feature type="transmembrane region" description="Helical" evidence="14">
    <location>
        <begin position="78"/>
        <end position="100"/>
    </location>
</feature>